<gene>
    <name evidence="3" type="ORF">KC820_12025</name>
</gene>
<feature type="compositionally biased region" description="Polar residues" evidence="1">
    <location>
        <begin position="70"/>
        <end position="79"/>
    </location>
</feature>
<dbReference type="AlphaFoldDB" id="A0A941CYM9"/>
<evidence type="ECO:0008006" key="5">
    <source>
        <dbReference type="Google" id="ProtNLM"/>
    </source>
</evidence>
<proteinExistence type="predicted"/>
<evidence type="ECO:0000313" key="3">
    <source>
        <dbReference type="EMBL" id="MBR7554853.1"/>
    </source>
</evidence>
<protein>
    <recommendedName>
        <fullName evidence="5">YusW-like protein</fullName>
    </recommendedName>
</protein>
<dbReference type="Pfam" id="PF14039">
    <property type="entry name" value="YusW"/>
    <property type="match status" value="2"/>
</dbReference>
<feature type="compositionally biased region" description="Acidic residues" evidence="1">
    <location>
        <begin position="31"/>
        <end position="57"/>
    </location>
</feature>
<name>A0A941CYM9_9BACI</name>
<evidence type="ECO:0000256" key="2">
    <source>
        <dbReference type="SAM" id="SignalP"/>
    </source>
</evidence>
<comment type="caution">
    <text evidence="3">The sequence shown here is derived from an EMBL/GenBank/DDBJ whole genome shotgun (WGS) entry which is preliminary data.</text>
</comment>
<dbReference type="PROSITE" id="PS51257">
    <property type="entry name" value="PROKAR_LIPOPROTEIN"/>
    <property type="match status" value="1"/>
</dbReference>
<dbReference type="InterPro" id="IPR025623">
    <property type="entry name" value="YusW"/>
</dbReference>
<feature type="region of interest" description="Disordered" evidence="1">
    <location>
        <begin position="22"/>
        <end position="79"/>
    </location>
</feature>
<organism evidence="3 4">
    <name type="scientific">Allobacillus saliphilus</name>
    <dbReference type="NCBI Taxonomy" id="2912308"/>
    <lineage>
        <taxon>Bacteria</taxon>
        <taxon>Bacillati</taxon>
        <taxon>Bacillota</taxon>
        <taxon>Bacilli</taxon>
        <taxon>Bacillales</taxon>
        <taxon>Bacillaceae</taxon>
        <taxon>Allobacillus</taxon>
    </lineage>
</organism>
<accession>A0A941CYM9</accession>
<evidence type="ECO:0000313" key="4">
    <source>
        <dbReference type="Proteomes" id="UP000675431"/>
    </source>
</evidence>
<sequence length="289" mass="32891">MKKIYFALITILITSLLVACGSDDEKQSDESSGESDEVQMENTENGDESTDDAETEDSTAGQDNKDGANGSDSAQQSESDIVEYELQIDLINEEEYDYSYDSRDDEYKIEVGNGNKQDITGEQAKVDLEELRPFAHIDLEKPLNEMMEATLSHLNIDLTNLSDYDLETTYKQGPQYSIEHQKSKGPGNGEILDFNLSVTQKNKDEWEYDYERSGEAVIEKPNGEVTEGAHEEIEKLLEKVNISSEQSFDEIKKNVLEQLEINENDIQEFELEVKYDNKEEIKLGYELED</sequence>
<dbReference type="EMBL" id="JAGSIE010000042">
    <property type="protein sequence ID" value="MBR7554853.1"/>
    <property type="molecule type" value="Genomic_DNA"/>
</dbReference>
<reference evidence="3 4" key="1">
    <citation type="submission" date="2021-04" db="EMBL/GenBank/DDBJ databases">
        <title>Allobacillus sp. nov. SKP8-2 isolated from shrimp paste.</title>
        <authorList>
            <person name="Tanasupawat S."/>
            <person name="Yiamsombat S."/>
            <person name="Kanchanasin P."/>
            <person name="Kuncharoen N."/>
        </authorList>
    </citation>
    <scope>NUCLEOTIDE SEQUENCE [LARGE SCALE GENOMIC DNA]</scope>
    <source>
        <strain evidence="3 4">SKP8-2</strain>
    </source>
</reference>
<keyword evidence="4" id="KW-1185">Reference proteome</keyword>
<feature type="chain" id="PRO_5039227179" description="YusW-like protein" evidence="2">
    <location>
        <begin position="20"/>
        <end position="289"/>
    </location>
</feature>
<dbReference type="RefSeq" id="WP_212371348.1">
    <property type="nucleotide sequence ID" value="NZ_JAGSIE010000042.1"/>
</dbReference>
<dbReference type="Proteomes" id="UP000675431">
    <property type="component" value="Unassembled WGS sequence"/>
</dbReference>
<keyword evidence="2" id="KW-0732">Signal</keyword>
<feature type="signal peptide" evidence="2">
    <location>
        <begin position="1"/>
        <end position="19"/>
    </location>
</feature>
<evidence type="ECO:0000256" key="1">
    <source>
        <dbReference type="SAM" id="MobiDB-lite"/>
    </source>
</evidence>